<accession>A0A6J5ZAD1</accession>
<sequence length="67" mass="7604">MTNEPTNRREENALWSIFGYLVSGLLFWGGAGWAADRFLNTQYFTLVGLLVGMGGALYLVWLRFGRE</sequence>
<evidence type="ECO:0000313" key="2">
    <source>
        <dbReference type="EMBL" id="CAB4338418.1"/>
    </source>
</evidence>
<organism evidence="2">
    <name type="scientific">freshwater metagenome</name>
    <dbReference type="NCBI Taxonomy" id="449393"/>
    <lineage>
        <taxon>unclassified sequences</taxon>
        <taxon>metagenomes</taxon>
        <taxon>ecological metagenomes</taxon>
    </lineage>
</organism>
<feature type="transmembrane region" description="Helical" evidence="1">
    <location>
        <begin position="12"/>
        <end position="31"/>
    </location>
</feature>
<evidence type="ECO:0000256" key="1">
    <source>
        <dbReference type="SAM" id="Phobius"/>
    </source>
</evidence>
<feature type="transmembrane region" description="Helical" evidence="1">
    <location>
        <begin position="43"/>
        <end position="62"/>
    </location>
</feature>
<name>A0A6J5ZAD1_9ZZZZ</name>
<keyword evidence="1" id="KW-0812">Transmembrane</keyword>
<keyword evidence="1" id="KW-0472">Membrane</keyword>
<keyword evidence="1" id="KW-1133">Transmembrane helix</keyword>
<dbReference type="AlphaFoldDB" id="A0A6J5ZAD1"/>
<protein>
    <submittedName>
        <fullName evidence="2">Unannotated protein</fullName>
    </submittedName>
</protein>
<gene>
    <name evidence="2" type="ORF">UFOPK3820_00756</name>
</gene>
<dbReference type="EMBL" id="CAESAB010000024">
    <property type="protein sequence ID" value="CAB4338418.1"/>
    <property type="molecule type" value="Genomic_DNA"/>
</dbReference>
<proteinExistence type="predicted"/>
<reference evidence="2" key="1">
    <citation type="submission" date="2020-05" db="EMBL/GenBank/DDBJ databases">
        <authorList>
            <person name="Chiriac C."/>
            <person name="Salcher M."/>
            <person name="Ghai R."/>
            <person name="Kavagutti S V."/>
        </authorList>
    </citation>
    <scope>NUCLEOTIDE SEQUENCE</scope>
</reference>